<dbReference type="AlphaFoldDB" id="A0A5D3YMM3"/>
<evidence type="ECO:0000256" key="1">
    <source>
        <dbReference type="SAM" id="Phobius"/>
    </source>
</evidence>
<sequence>MSKPSKTKYYSYLTVLIIFIIICIFYFTHMLTQIEHGTREEMSTSIGLFVILIVVTYSINGRVKQIKEDLK</sequence>
<name>A0A5D3YMM3_9BACT</name>
<evidence type="ECO:0000313" key="2">
    <source>
        <dbReference type="EMBL" id="TYP95425.1"/>
    </source>
</evidence>
<comment type="caution">
    <text evidence="2">The sequence shown here is derived from an EMBL/GenBank/DDBJ whole genome shotgun (WGS) entry which is preliminary data.</text>
</comment>
<evidence type="ECO:0000313" key="3">
    <source>
        <dbReference type="Proteomes" id="UP000324595"/>
    </source>
</evidence>
<protein>
    <submittedName>
        <fullName evidence="2">Uncharacterized protein</fullName>
    </submittedName>
</protein>
<keyword evidence="1" id="KW-1133">Transmembrane helix</keyword>
<dbReference type="EMBL" id="VNHY01000001">
    <property type="protein sequence ID" value="TYP95425.1"/>
    <property type="molecule type" value="Genomic_DNA"/>
</dbReference>
<feature type="transmembrane region" description="Helical" evidence="1">
    <location>
        <begin position="12"/>
        <end position="32"/>
    </location>
</feature>
<organism evidence="2 3">
    <name type="scientific">Fodinibius salinus</name>
    <dbReference type="NCBI Taxonomy" id="860790"/>
    <lineage>
        <taxon>Bacteria</taxon>
        <taxon>Pseudomonadati</taxon>
        <taxon>Balneolota</taxon>
        <taxon>Balneolia</taxon>
        <taxon>Balneolales</taxon>
        <taxon>Balneolaceae</taxon>
        <taxon>Fodinibius</taxon>
    </lineage>
</organism>
<accession>A0A5D3YMM3</accession>
<keyword evidence="3" id="KW-1185">Reference proteome</keyword>
<gene>
    <name evidence="2" type="ORF">LX73_0728</name>
</gene>
<reference evidence="2 3" key="1">
    <citation type="submission" date="2019-07" db="EMBL/GenBank/DDBJ databases">
        <title>Genomic Encyclopedia of Archaeal and Bacterial Type Strains, Phase II (KMG-II): from individual species to whole genera.</title>
        <authorList>
            <person name="Goeker M."/>
        </authorList>
    </citation>
    <scope>NUCLEOTIDE SEQUENCE [LARGE SCALE GENOMIC DNA]</scope>
    <source>
        <strain evidence="2 3">DSM 21935</strain>
    </source>
</reference>
<keyword evidence="1" id="KW-0472">Membrane</keyword>
<keyword evidence="1" id="KW-0812">Transmembrane</keyword>
<proteinExistence type="predicted"/>
<feature type="transmembrane region" description="Helical" evidence="1">
    <location>
        <begin position="44"/>
        <end position="63"/>
    </location>
</feature>
<dbReference type="Proteomes" id="UP000324595">
    <property type="component" value="Unassembled WGS sequence"/>
</dbReference>